<dbReference type="RefSeq" id="XP_066076808.1">
    <property type="nucleotide sequence ID" value="XM_066220711.1"/>
</dbReference>
<feature type="compositionally biased region" description="Polar residues" evidence="2">
    <location>
        <begin position="39"/>
        <end position="50"/>
    </location>
</feature>
<feature type="region of interest" description="Disordered" evidence="2">
    <location>
        <begin position="39"/>
        <end position="104"/>
    </location>
</feature>
<feature type="compositionally biased region" description="Low complexity" evidence="2">
    <location>
        <begin position="181"/>
        <end position="194"/>
    </location>
</feature>
<feature type="compositionally biased region" description="Polar residues" evidence="2">
    <location>
        <begin position="746"/>
        <end position="755"/>
    </location>
</feature>
<feature type="compositionally biased region" description="Polar residues" evidence="2">
    <location>
        <begin position="916"/>
        <end position="930"/>
    </location>
</feature>
<keyword evidence="1" id="KW-0175">Coiled coil</keyword>
<name>A0AAX4JZS8_9TREE</name>
<feature type="region of interest" description="Disordered" evidence="2">
    <location>
        <begin position="1393"/>
        <end position="1502"/>
    </location>
</feature>
<feature type="compositionally biased region" description="Low complexity" evidence="2">
    <location>
        <begin position="519"/>
        <end position="543"/>
    </location>
</feature>
<feature type="compositionally biased region" description="Polar residues" evidence="2">
    <location>
        <begin position="1423"/>
        <end position="1435"/>
    </location>
</feature>
<protein>
    <submittedName>
        <fullName evidence="3">Uncharacterized protein</fullName>
    </submittedName>
</protein>
<feature type="coiled-coil region" evidence="1">
    <location>
        <begin position="335"/>
        <end position="421"/>
    </location>
</feature>
<keyword evidence="4" id="KW-1185">Reference proteome</keyword>
<proteinExistence type="predicted"/>
<evidence type="ECO:0000256" key="2">
    <source>
        <dbReference type="SAM" id="MobiDB-lite"/>
    </source>
</evidence>
<feature type="region of interest" description="Disordered" evidence="2">
    <location>
        <begin position="697"/>
        <end position="776"/>
    </location>
</feature>
<feature type="compositionally biased region" description="Polar residues" evidence="2">
    <location>
        <begin position="79"/>
        <end position="88"/>
    </location>
</feature>
<dbReference type="EMBL" id="CP144103">
    <property type="protein sequence ID" value="WWC90045.1"/>
    <property type="molecule type" value="Genomic_DNA"/>
</dbReference>
<feature type="compositionally biased region" description="Polar residues" evidence="2">
    <location>
        <begin position="943"/>
        <end position="953"/>
    </location>
</feature>
<dbReference type="Proteomes" id="UP001355207">
    <property type="component" value="Chromosome 6"/>
</dbReference>
<feature type="compositionally biased region" description="Polar residues" evidence="2">
    <location>
        <begin position="821"/>
        <end position="830"/>
    </location>
</feature>
<feature type="region of interest" description="Disordered" evidence="2">
    <location>
        <begin position="572"/>
        <end position="611"/>
    </location>
</feature>
<feature type="region of interest" description="Disordered" evidence="2">
    <location>
        <begin position="1150"/>
        <end position="1230"/>
    </location>
</feature>
<feature type="compositionally biased region" description="Polar residues" evidence="2">
    <location>
        <begin position="1175"/>
        <end position="1186"/>
    </location>
</feature>
<feature type="region of interest" description="Disordered" evidence="2">
    <location>
        <begin position="1243"/>
        <end position="1381"/>
    </location>
</feature>
<feature type="region of interest" description="Disordered" evidence="2">
    <location>
        <begin position="799"/>
        <end position="992"/>
    </location>
</feature>
<reference evidence="3 4" key="1">
    <citation type="submission" date="2024-01" db="EMBL/GenBank/DDBJ databases">
        <title>Comparative genomics of Cryptococcus and Kwoniella reveals pathogenesis evolution and contrasting modes of karyotype evolution via chromosome fusion or intercentromeric recombination.</title>
        <authorList>
            <person name="Coelho M.A."/>
            <person name="David-Palma M."/>
            <person name="Shea T."/>
            <person name="Bowers K."/>
            <person name="McGinley-Smith S."/>
            <person name="Mohammad A.W."/>
            <person name="Gnirke A."/>
            <person name="Yurkov A.M."/>
            <person name="Nowrousian M."/>
            <person name="Sun S."/>
            <person name="Cuomo C.A."/>
            <person name="Heitman J."/>
        </authorList>
    </citation>
    <scope>NUCLEOTIDE SEQUENCE [LARGE SCALE GENOMIC DNA]</scope>
    <source>
        <strain evidence="3 4">CBS 6074</strain>
    </source>
</reference>
<feature type="compositionally biased region" description="Low complexity" evidence="2">
    <location>
        <begin position="574"/>
        <end position="599"/>
    </location>
</feature>
<evidence type="ECO:0000256" key="1">
    <source>
        <dbReference type="SAM" id="Coils"/>
    </source>
</evidence>
<feature type="compositionally biased region" description="Low complexity" evidence="2">
    <location>
        <begin position="155"/>
        <end position="165"/>
    </location>
</feature>
<sequence length="1502" mass="165786">MVDITRPETGLNIPTHPEQYNHKRKRFDFQNNEITNNKINHTQPSIYPSHNNNNKSNNNEELEEEEYLSPKTHPFARINNFTRSGNSNNHRDSRTKTKMGNSDPTNEFMYQIPLQGFNNKSLSEGGFGLNSERGSQPLDLRALNERLQTLGLGGPSLDSLGTSLPRQPPLTTAQQAGAYDSNSVNQSPQPQNPQLGSGFQSNHFLSPNSQYQQFQQHIQAYPSVTEIAPNDSISMYRPARAPSTIASRGQRRGGTNVDPGDNAEAPYTPEEAYEHNQGNRDGGDGASYWSQDDITARTPRTGAGDFVDEMTVGPTSVWTKGDMGRDMYDHRDRLLRQESNRNQEHIEEIQRQIKEAKNLASTATKLEAAEKQLRELQARLIAEQVARTQIEQESSIKEEEMQNYQNEWASAVRALRRARDEGKKSDEEKRRIQRCFEEARDKLWKYHEALRVREARAQGKEEGRAEAWQEAERWMGSSPPIPGVDPVQAVPGAVLHQTPMMQNHTPMTLQSPTNQYFHQQQGQQSQLQQPQPQQPQQQWQPPQAVSPDPNAPNQSIAQLMEYFAQNPQAFPGVQQNQQQITPPQQMPQPQASQSVPQQQGMPIPQHTPGQQVQNLMPQQTGYQPQNVGAAAQYLQQPGQSMMPQHTGQQQMAPMMPQQQGAPPQHSAPQPMMVPMMVPMPQTTPMAVPQTMPANISQLPPNPTQQSHPTVPAYTQPTIPPQPPTVSHKTPRAPTAAVHTTPGKGRTPNSARTQATRLPPANRTGVSTVPHVPHPESVVQPHTAESYLERVDHDPTVKKMMGGAKSKTIHSSAVPPSEYSRGPTQPNTAARSTFDDGASNYDKPLPNPFPPSQVLGRNQTHRTPSTVRQDHNHHQSNNQQKMSRRMSLSEGLHNSHAIRTSQIPGGDRYPAFPLGGNHQQGKTHSRNTSYGSVDPAGIGLPSSRDVSNVQSPNSEYRGGRASARQTPSKNGKSSARSRVAGALRNDMDLESELPDIEEAEEEEMRRLSQGHVPPHMMQGQMPPNAIPPPHTMRQMPSQNGRGPPRGPPSMPNMRHRINTVMPQPLGGGPPPVGGPNKTFSEPHATRVEKGHKGHHSLSTLFHHRDPAAGRTEYLPEPESTYHPPKTHDIFVPPGLAPAAVSGGVEDVQGPRTSALGLSGLGPGQGPDMDQMRMKAPTSSHSRSNNPVSAYFPPTPTTPNQTTDARSETKTEIHHTKGRQPINLDSPPAPGTTRQTVIITERTNNPEAHQVPLPKSKSNAPTAYSGFSPEQQHGHAYEQDPRDVSLPPTKTQNPTEYTHRDMDVEPRQIPLPRSMAPTAYSTAPKQKEAFQFPLPPSKSTAPTAYTKINSNGNQHYQEPHQVPLPPTRSIAPTAYTASPPEPVDVPEVKSLDFANFPLPRGGGTVYDLRTQVTSEPDIDEPRGPSRSQSHKTPSSSKKSYRKPIPNGNGNGNAMDPRNYPLPPSRAPTRVGRASTYAASVPPIEEVTEPESGRENTLKRQTKVY</sequence>
<dbReference type="GeneID" id="91095646"/>
<feature type="compositionally biased region" description="Basic and acidic residues" evidence="2">
    <location>
        <begin position="1295"/>
        <end position="1304"/>
    </location>
</feature>
<evidence type="ECO:0000313" key="3">
    <source>
        <dbReference type="EMBL" id="WWC90045.1"/>
    </source>
</evidence>
<feature type="region of interest" description="Disordered" evidence="2">
    <location>
        <begin position="153"/>
        <end position="205"/>
    </location>
</feature>
<feature type="region of interest" description="Disordered" evidence="2">
    <location>
        <begin position="515"/>
        <end position="553"/>
    </location>
</feature>
<feature type="compositionally biased region" description="Polar residues" evidence="2">
    <location>
        <begin position="195"/>
        <end position="205"/>
    </location>
</feature>
<feature type="compositionally biased region" description="Polar residues" evidence="2">
    <location>
        <begin position="854"/>
        <end position="866"/>
    </location>
</feature>
<feature type="compositionally biased region" description="Polar residues" evidence="2">
    <location>
        <begin position="962"/>
        <end position="975"/>
    </location>
</feature>
<evidence type="ECO:0000313" key="4">
    <source>
        <dbReference type="Proteomes" id="UP001355207"/>
    </source>
</evidence>
<feature type="region of interest" description="Disordered" evidence="2">
    <location>
        <begin position="1011"/>
        <end position="1094"/>
    </location>
</feature>
<accession>A0AAX4JZS8</accession>
<feature type="compositionally biased region" description="Basic and acidic residues" evidence="2">
    <location>
        <begin position="1203"/>
        <end position="1213"/>
    </location>
</feature>
<feature type="compositionally biased region" description="Basic and acidic residues" evidence="2">
    <location>
        <begin position="1270"/>
        <end position="1281"/>
    </location>
</feature>
<organism evidence="3 4">
    <name type="scientific">Kwoniella dendrophila CBS 6074</name>
    <dbReference type="NCBI Taxonomy" id="1295534"/>
    <lineage>
        <taxon>Eukaryota</taxon>
        <taxon>Fungi</taxon>
        <taxon>Dikarya</taxon>
        <taxon>Basidiomycota</taxon>
        <taxon>Agaricomycotina</taxon>
        <taxon>Tremellomycetes</taxon>
        <taxon>Tremellales</taxon>
        <taxon>Cryptococcaceae</taxon>
        <taxon>Kwoniella</taxon>
    </lineage>
</organism>
<feature type="region of interest" description="Disordered" evidence="2">
    <location>
        <begin position="241"/>
        <end position="267"/>
    </location>
</feature>
<feature type="compositionally biased region" description="Polar residues" evidence="2">
    <location>
        <begin position="1335"/>
        <end position="1354"/>
    </location>
</feature>
<feature type="compositionally biased region" description="Polar residues" evidence="2">
    <location>
        <begin position="697"/>
        <end position="708"/>
    </location>
</feature>
<gene>
    <name evidence="3" type="ORF">L201_004976</name>
</gene>
<feature type="region of interest" description="Disordered" evidence="2">
    <location>
        <begin position="1"/>
        <end position="23"/>
    </location>
</feature>